<dbReference type="OrthoDB" id="9805041at2"/>
<dbReference type="EMBL" id="LQNT01000001">
    <property type="protein sequence ID" value="KZE40036.1"/>
    <property type="molecule type" value="Genomic_DNA"/>
</dbReference>
<name>A0A163GCD6_9BACL</name>
<keyword evidence="4" id="KW-0342">GTP-binding</keyword>
<protein>
    <recommendedName>
        <fullName evidence="3">GTP pyrophosphokinase</fullName>
        <ecNumber evidence="2">2.7.6.5</ecNumber>
    </recommendedName>
    <alternativeName>
        <fullName evidence="6">(p)ppGpp synthase</fullName>
    </alternativeName>
    <alternativeName>
        <fullName evidence="5">ATP:GTP 3'-pyrophosphotransferase</fullName>
    </alternativeName>
    <alternativeName>
        <fullName evidence="7">ppGpp synthase I</fullName>
    </alternativeName>
</protein>
<dbReference type="EC" id="2.7.6.5" evidence="2"/>
<dbReference type="InterPro" id="IPR045600">
    <property type="entry name" value="RelA/SpoT_AH_RIS"/>
</dbReference>
<evidence type="ECO:0000256" key="2">
    <source>
        <dbReference type="ARBA" id="ARBA00013251"/>
    </source>
</evidence>
<dbReference type="SUPFAM" id="SSF55021">
    <property type="entry name" value="ACT-like"/>
    <property type="match status" value="1"/>
</dbReference>
<dbReference type="InterPro" id="IPR002912">
    <property type="entry name" value="ACT_dom"/>
</dbReference>
<dbReference type="RefSeq" id="WP_063178222.1">
    <property type="nucleotide sequence ID" value="NZ_LQNT01000001.1"/>
</dbReference>
<evidence type="ECO:0000256" key="6">
    <source>
        <dbReference type="ARBA" id="ARBA00032407"/>
    </source>
</evidence>
<keyword evidence="4" id="KW-0547">Nucleotide-binding</keyword>
<evidence type="ECO:0000256" key="3">
    <source>
        <dbReference type="ARBA" id="ARBA00019852"/>
    </source>
</evidence>
<dbReference type="InterPro" id="IPR045865">
    <property type="entry name" value="ACT-like_dom_sf"/>
</dbReference>
<comment type="pathway">
    <text evidence="1">Purine metabolism; ppGpp biosynthesis; ppGpp from GTP: step 1/2.</text>
</comment>
<dbReference type="Gene3D" id="3.30.70.260">
    <property type="match status" value="1"/>
</dbReference>
<dbReference type="GO" id="GO:0015970">
    <property type="term" value="P:guanosine tetraphosphate biosynthetic process"/>
    <property type="evidence" value="ECO:0007669"/>
    <property type="project" value="UniProtKB-UniPathway"/>
</dbReference>
<dbReference type="CDD" id="cd05399">
    <property type="entry name" value="NT_Rel-Spo_like"/>
    <property type="match status" value="1"/>
</dbReference>
<evidence type="ECO:0000256" key="4">
    <source>
        <dbReference type="ARBA" id="ARBA00023134"/>
    </source>
</evidence>
<reference evidence="13 14" key="1">
    <citation type="submission" date="2016-01" db="EMBL/GenBank/DDBJ databases">
        <title>Whole genome sequencing of Bhargavaea cecembensis T14.</title>
        <authorList>
            <person name="Hong K.W."/>
        </authorList>
    </citation>
    <scope>NUCLEOTIDE SEQUENCE [LARGE SCALE GENOMIC DNA]</scope>
    <source>
        <strain evidence="13 14">T14</strain>
    </source>
</reference>
<dbReference type="CDD" id="cd04876">
    <property type="entry name" value="ACT_RelA-SpoT"/>
    <property type="match status" value="1"/>
</dbReference>
<dbReference type="Pfam" id="PF04607">
    <property type="entry name" value="RelA_SpoT"/>
    <property type="match status" value="1"/>
</dbReference>
<dbReference type="InterPro" id="IPR007685">
    <property type="entry name" value="RelA_SpoT"/>
</dbReference>
<evidence type="ECO:0000256" key="8">
    <source>
        <dbReference type="ARBA" id="ARBA00048244"/>
    </source>
</evidence>
<feature type="domain" description="TGS" evidence="12">
    <location>
        <begin position="393"/>
        <end position="454"/>
    </location>
</feature>
<feature type="domain" description="ACT" evidence="10">
    <location>
        <begin position="657"/>
        <end position="731"/>
    </location>
</feature>
<dbReference type="InterPro" id="IPR012675">
    <property type="entry name" value="Beta-grasp_dom_sf"/>
</dbReference>
<dbReference type="SUPFAM" id="SSF81301">
    <property type="entry name" value="Nucleotidyltransferase"/>
    <property type="match status" value="1"/>
</dbReference>
<evidence type="ECO:0000256" key="5">
    <source>
        <dbReference type="ARBA" id="ARBA00029754"/>
    </source>
</evidence>
<dbReference type="Gene3D" id="3.30.460.10">
    <property type="entry name" value="Beta Polymerase, domain 2"/>
    <property type="match status" value="1"/>
</dbReference>
<dbReference type="Pfam" id="PF02824">
    <property type="entry name" value="TGS"/>
    <property type="match status" value="1"/>
</dbReference>
<dbReference type="GO" id="GO:0008728">
    <property type="term" value="F:GTP diphosphokinase activity"/>
    <property type="evidence" value="ECO:0007669"/>
    <property type="project" value="UniProtKB-EC"/>
</dbReference>
<organism evidence="13 14">
    <name type="scientific">Bhargavaea cecembensis</name>
    <dbReference type="NCBI Taxonomy" id="394098"/>
    <lineage>
        <taxon>Bacteria</taxon>
        <taxon>Bacillati</taxon>
        <taxon>Bacillota</taxon>
        <taxon>Bacilli</taxon>
        <taxon>Bacillales</taxon>
        <taxon>Caryophanaceae</taxon>
        <taxon>Bhargavaea</taxon>
    </lineage>
</organism>
<dbReference type="CDD" id="cd00077">
    <property type="entry name" value="HDc"/>
    <property type="match status" value="1"/>
</dbReference>
<dbReference type="Gene3D" id="1.10.3210.10">
    <property type="entry name" value="Hypothetical protein af1432"/>
    <property type="match status" value="1"/>
</dbReference>
<evidence type="ECO:0000313" key="14">
    <source>
        <dbReference type="Proteomes" id="UP000076490"/>
    </source>
</evidence>
<dbReference type="FunFam" id="3.10.20.30:FF:000002">
    <property type="entry name" value="GTP pyrophosphokinase (RelA/SpoT)"/>
    <property type="match status" value="1"/>
</dbReference>
<dbReference type="Pfam" id="PF13328">
    <property type="entry name" value="HD_4"/>
    <property type="match status" value="1"/>
</dbReference>
<dbReference type="Pfam" id="PF13291">
    <property type="entry name" value="ACT_4"/>
    <property type="match status" value="1"/>
</dbReference>
<accession>A0A163GCD6</accession>
<dbReference type="PANTHER" id="PTHR21262">
    <property type="entry name" value="GUANOSINE-3',5'-BIS DIPHOSPHATE 3'-PYROPHOSPHOHYDROLASE"/>
    <property type="match status" value="1"/>
</dbReference>
<dbReference type="GO" id="GO:0005886">
    <property type="term" value="C:plasma membrane"/>
    <property type="evidence" value="ECO:0007669"/>
    <property type="project" value="TreeGrafter"/>
</dbReference>
<dbReference type="Proteomes" id="UP000076490">
    <property type="component" value="Unassembled WGS sequence"/>
</dbReference>
<feature type="domain" description="HD" evidence="11">
    <location>
        <begin position="50"/>
        <end position="149"/>
    </location>
</feature>
<evidence type="ECO:0000259" key="10">
    <source>
        <dbReference type="PROSITE" id="PS51671"/>
    </source>
</evidence>
<comment type="catalytic activity">
    <reaction evidence="8">
        <text>GTP + ATP = guanosine 3'-diphosphate 5'-triphosphate + AMP</text>
        <dbReference type="Rhea" id="RHEA:22088"/>
        <dbReference type="ChEBI" id="CHEBI:30616"/>
        <dbReference type="ChEBI" id="CHEBI:37565"/>
        <dbReference type="ChEBI" id="CHEBI:142410"/>
        <dbReference type="ChEBI" id="CHEBI:456215"/>
        <dbReference type="EC" id="2.7.6.5"/>
    </reaction>
</comment>
<gene>
    <name evidence="13" type="ORF">AV656_01795</name>
</gene>
<dbReference type="UniPathway" id="UPA00908">
    <property type="reaction ID" value="UER00884"/>
</dbReference>
<dbReference type="InterPro" id="IPR012676">
    <property type="entry name" value="TGS-like"/>
</dbReference>
<evidence type="ECO:0000259" key="11">
    <source>
        <dbReference type="PROSITE" id="PS51831"/>
    </source>
</evidence>
<dbReference type="SMART" id="SM00954">
    <property type="entry name" value="RelA_SpoT"/>
    <property type="match status" value="1"/>
</dbReference>
<comment type="caution">
    <text evidence="13">The sequence shown here is derived from an EMBL/GenBank/DDBJ whole genome shotgun (WGS) entry which is preliminary data.</text>
</comment>
<evidence type="ECO:0000256" key="7">
    <source>
        <dbReference type="ARBA" id="ARBA00033308"/>
    </source>
</evidence>
<dbReference type="SMART" id="SM00471">
    <property type="entry name" value="HDc"/>
    <property type="match status" value="1"/>
</dbReference>
<dbReference type="InterPro" id="IPR006674">
    <property type="entry name" value="HD_domain"/>
</dbReference>
<dbReference type="PROSITE" id="PS51831">
    <property type="entry name" value="HD"/>
    <property type="match status" value="1"/>
</dbReference>
<dbReference type="SUPFAM" id="SSF109604">
    <property type="entry name" value="HD-domain/PDEase-like"/>
    <property type="match status" value="1"/>
</dbReference>
<dbReference type="FunFam" id="1.10.3210.10:FF:000001">
    <property type="entry name" value="GTP pyrophosphokinase RelA"/>
    <property type="match status" value="1"/>
</dbReference>
<dbReference type="Gene3D" id="3.10.20.30">
    <property type="match status" value="1"/>
</dbReference>
<sequence>MAKNTVMTVEDVFASVSSYMNEEHVQFVKDAYEVAETAHRGQSRSSGEPYITHPVQVAGILAELQMDPETVAAGFLHDVVEDTGVTREELVSRFGEEVARLVDGVTKLDKLKYKSKEEKQAENHRKMFLAMAQDIRVILIKLADRLHNMRTLKYTSPEKQRRVSAETLEIFAPLAHRLGISTIKWELEDTALRYLNPQQYYRIVNLMKRKRTERENYLRKVMDQIRDELEQVNIKTDLSGRPKHIYSIYRKMVMQNKQFNEIYDLLAIRVQVSSIKDCYAVLGIIHTLWKPMPGRFKDYIAMPKQNLYQSIHTTVVGPHGEPLEVQIRTDEMHRIAEYGVAAHWAYKEGKNLQEKQDSLDSKLTWFREILDFQNESSNAEEFMESLKYDLFSDMVYVFTPNGDVLELRSGSVPIDFAYRVHSEVGNKMIGAKVNGKIVPLDTELSTGDIVEILTSKQSFGPSRDWLKIANTSQAKNKIKQFFKKQLRDENIIKGREMIEQELRERGLSKKEVLTDENIKRVCDKFNFANEEDMHAAVGFNGITVQQVVNRLTEKLRKEKEAELQLEKITKEMAAPAPKKETESGVIVPGIENLMIRLSRCCSPVPGDEIVGYITKGRGVSVHREDCPNVSPDDSDSRLIDVEWANSSEGKQKEYQVDIEVSGFDRPGLLNEVMHIVNDLKTVITAVSAKSDKNKIATINMTLLITNITHLHRIVERIKQIRDIYYVQRVTN</sequence>
<dbReference type="Pfam" id="PF19296">
    <property type="entry name" value="RelA_AH_RIS"/>
    <property type="match status" value="1"/>
</dbReference>
<dbReference type="SUPFAM" id="SSF81271">
    <property type="entry name" value="TGS-like"/>
    <property type="match status" value="1"/>
</dbReference>
<comment type="function">
    <text evidence="9">In eubacteria ppGpp (guanosine 3'-diphosphate 5'-diphosphate) is a mediator of the stringent response that coordinates a variety of cellular activities in response to changes in nutritional abundance.</text>
</comment>
<comment type="similarity">
    <text evidence="9">Belongs to the relA/spoT family.</text>
</comment>
<dbReference type="InterPro" id="IPR003607">
    <property type="entry name" value="HD/PDEase_dom"/>
</dbReference>
<dbReference type="AlphaFoldDB" id="A0A163GCD6"/>
<dbReference type="InterPro" id="IPR033655">
    <property type="entry name" value="TGS_RelA/SpoT"/>
</dbReference>
<dbReference type="InterPro" id="IPR043519">
    <property type="entry name" value="NT_sf"/>
</dbReference>
<evidence type="ECO:0000256" key="9">
    <source>
        <dbReference type="RuleBase" id="RU003847"/>
    </source>
</evidence>
<dbReference type="NCBIfam" id="TIGR00691">
    <property type="entry name" value="spoT_relA"/>
    <property type="match status" value="1"/>
</dbReference>
<proteinExistence type="inferred from homology"/>
<evidence type="ECO:0000256" key="1">
    <source>
        <dbReference type="ARBA" id="ARBA00004976"/>
    </source>
</evidence>
<dbReference type="PANTHER" id="PTHR21262:SF31">
    <property type="entry name" value="GTP PYROPHOSPHOKINASE"/>
    <property type="match status" value="1"/>
</dbReference>
<dbReference type="CDD" id="cd01668">
    <property type="entry name" value="TGS_RSH"/>
    <property type="match status" value="1"/>
</dbReference>
<evidence type="ECO:0000259" key="12">
    <source>
        <dbReference type="PROSITE" id="PS51880"/>
    </source>
</evidence>
<dbReference type="PROSITE" id="PS51880">
    <property type="entry name" value="TGS"/>
    <property type="match status" value="1"/>
</dbReference>
<dbReference type="PROSITE" id="PS51671">
    <property type="entry name" value="ACT"/>
    <property type="match status" value="1"/>
</dbReference>
<evidence type="ECO:0000313" key="13">
    <source>
        <dbReference type="EMBL" id="KZE40036.1"/>
    </source>
</evidence>
<dbReference type="InterPro" id="IPR004095">
    <property type="entry name" value="TGS"/>
</dbReference>
<dbReference type="GO" id="GO:0005525">
    <property type="term" value="F:GTP binding"/>
    <property type="evidence" value="ECO:0007669"/>
    <property type="project" value="UniProtKB-KW"/>
</dbReference>
<dbReference type="FunFam" id="3.30.460.10:FF:000001">
    <property type="entry name" value="GTP pyrophosphokinase RelA"/>
    <property type="match status" value="1"/>
</dbReference>
<dbReference type="InterPro" id="IPR004811">
    <property type="entry name" value="RelA/Spo_fam"/>
</dbReference>